<gene>
    <name evidence="1" type="ORF">NMY3_03352</name>
</gene>
<proteinExistence type="predicted"/>
<dbReference type="GeneID" id="60423203"/>
<keyword evidence="2" id="KW-1185">Reference proteome</keyword>
<name>A0A654M271_9ARCH</name>
<accession>A0A654M271</accession>
<protein>
    <submittedName>
        <fullName evidence="1">Uncharacterized protein</fullName>
    </submittedName>
</protein>
<evidence type="ECO:0000313" key="1">
    <source>
        <dbReference type="EMBL" id="ALI37535.1"/>
    </source>
</evidence>
<dbReference type="KEGG" id="taa:NMY3_03352"/>
<evidence type="ECO:0000313" key="2">
    <source>
        <dbReference type="Proteomes" id="UP000058925"/>
    </source>
</evidence>
<dbReference type="OrthoDB" id="11448at2157"/>
<sequence>MNEFITILQSVKRFPISDSEKRVLYNIINNTQRDSRNKIKMLKKLLGFISNRKDENISAVSFETNSLLEKGIIHSINTTINSNPGVNINQKPANEEYRLTSIGLIHIFNDRYTYSPDFLLKYQNDIFLQEVLFSLFQTITIKAATAKFFNIITDYLTSTSDYVINLSLEMNKPVNEDIKNEIEHKIKVFSLILGFKITILFNENNIISSNLETNNDKVIFAIHEVETLMKKNLSKDSKFLNLLSTVSSEFTSGYDDLTGFLNQDNKHRYE</sequence>
<organism evidence="1 2">
    <name type="scientific">Candidatus Nitrosocosmicus oleophilus</name>
    <dbReference type="NCBI Taxonomy" id="1353260"/>
    <lineage>
        <taxon>Archaea</taxon>
        <taxon>Nitrososphaerota</taxon>
        <taxon>Nitrososphaeria</taxon>
        <taxon>Nitrososphaerales</taxon>
        <taxon>Nitrososphaeraceae</taxon>
        <taxon>Candidatus Nitrosocosmicus</taxon>
    </lineage>
</organism>
<dbReference type="EMBL" id="CP012850">
    <property type="protein sequence ID" value="ALI37535.1"/>
    <property type="molecule type" value="Genomic_DNA"/>
</dbReference>
<dbReference type="AlphaFoldDB" id="A0A654M271"/>
<dbReference type="RefSeq" id="WP_196816594.1">
    <property type="nucleotide sequence ID" value="NZ_CP012850.1"/>
</dbReference>
<dbReference type="Proteomes" id="UP000058925">
    <property type="component" value="Chromosome"/>
</dbReference>
<reference evidence="2" key="1">
    <citation type="submission" date="2015-10" db="EMBL/GenBank/DDBJ databases">
        <title>Niche specialization of a soil ammonia-oxidizing archaeon, Candidatus Nitrosocosmicus oleophilus.</title>
        <authorList>
            <person name="Jung M.-Y."/>
            <person name="Rhee S.-K."/>
        </authorList>
    </citation>
    <scope>NUCLEOTIDE SEQUENCE [LARGE SCALE GENOMIC DNA]</scope>
    <source>
        <strain evidence="2">MY3</strain>
    </source>
</reference>